<keyword evidence="5 9" id="KW-0732">Signal</keyword>
<dbReference type="Proteomes" id="UP001169458">
    <property type="component" value="Unassembled WGS sequence"/>
</dbReference>
<dbReference type="InterPro" id="IPR008969">
    <property type="entry name" value="CarboxyPept-like_regulatory"/>
</dbReference>
<dbReference type="RefSeq" id="WP_289561281.1">
    <property type="nucleotide sequence ID" value="NZ_JAUDEN010000042.1"/>
</dbReference>
<evidence type="ECO:0000256" key="7">
    <source>
        <dbReference type="ARBA" id="ARBA00023237"/>
    </source>
</evidence>
<dbReference type="Pfam" id="PF13715">
    <property type="entry name" value="CarbopepD_reg_2"/>
    <property type="match status" value="1"/>
</dbReference>
<comment type="subcellular location">
    <subcellularLocation>
        <location evidence="1 8">Cell outer membrane</location>
        <topology evidence="1 8">Multi-pass membrane protein</topology>
    </subcellularLocation>
</comment>
<dbReference type="InterPro" id="IPR037066">
    <property type="entry name" value="Plug_dom_sf"/>
</dbReference>
<protein>
    <submittedName>
        <fullName evidence="11">TonB-dependent receptor</fullName>
    </submittedName>
</protein>
<dbReference type="Gene3D" id="2.60.40.1120">
    <property type="entry name" value="Carboxypeptidase-like, regulatory domain"/>
    <property type="match status" value="1"/>
</dbReference>
<evidence type="ECO:0000313" key="11">
    <source>
        <dbReference type="EMBL" id="MDM8326368.1"/>
    </source>
</evidence>
<feature type="domain" description="TonB-dependent receptor plug" evidence="10">
    <location>
        <begin position="111"/>
        <end position="217"/>
    </location>
</feature>
<evidence type="ECO:0000256" key="8">
    <source>
        <dbReference type="PROSITE-ProRule" id="PRU01360"/>
    </source>
</evidence>
<organism evidence="11 12">
    <name type="scientific">Bacteroides gallinaceum</name>
    <dbReference type="NCBI Taxonomy" id="1462571"/>
    <lineage>
        <taxon>Bacteria</taxon>
        <taxon>Pseudomonadati</taxon>
        <taxon>Bacteroidota</taxon>
        <taxon>Bacteroidia</taxon>
        <taxon>Bacteroidales</taxon>
        <taxon>Bacteroidaceae</taxon>
        <taxon>Bacteroides</taxon>
    </lineage>
</organism>
<evidence type="ECO:0000256" key="1">
    <source>
        <dbReference type="ARBA" id="ARBA00004571"/>
    </source>
</evidence>
<accession>A0ABT7VL84</accession>
<keyword evidence="7 8" id="KW-0998">Cell outer membrane</keyword>
<keyword evidence="6 8" id="KW-0472">Membrane</keyword>
<dbReference type="NCBIfam" id="TIGR04056">
    <property type="entry name" value="OMP_RagA_SusC"/>
    <property type="match status" value="1"/>
</dbReference>
<dbReference type="PROSITE" id="PS52016">
    <property type="entry name" value="TONB_DEPENDENT_REC_3"/>
    <property type="match status" value="1"/>
</dbReference>
<dbReference type="InterPro" id="IPR012910">
    <property type="entry name" value="Plug_dom"/>
</dbReference>
<dbReference type="SUPFAM" id="SSF49464">
    <property type="entry name" value="Carboxypeptidase regulatory domain-like"/>
    <property type="match status" value="1"/>
</dbReference>
<dbReference type="InterPro" id="IPR023997">
    <property type="entry name" value="TonB-dep_OMP_SusC/RagA_CS"/>
</dbReference>
<evidence type="ECO:0000256" key="4">
    <source>
        <dbReference type="ARBA" id="ARBA00022692"/>
    </source>
</evidence>
<reference evidence="12" key="1">
    <citation type="submission" date="2023-07" db="EMBL/GenBank/DDBJ databases">
        <title>Identification and characterization of horizontal gene transfer across gut microbiota members of farm animals based on homology search.</title>
        <authorList>
            <person name="Schwarzerova J."/>
            <person name="Nykrynova M."/>
            <person name="Jureckova K."/>
            <person name="Cejkova D."/>
            <person name="Rychlik I."/>
        </authorList>
    </citation>
    <scope>NUCLEOTIDE SEQUENCE [LARGE SCALE GENOMIC DNA]</scope>
    <source>
        <strain evidence="12">109_WCHN</strain>
    </source>
</reference>
<dbReference type="SUPFAM" id="SSF56935">
    <property type="entry name" value="Porins"/>
    <property type="match status" value="1"/>
</dbReference>
<evidence type="ECO:0000256" key="9">
    <source>
        <dbReference type="SAM" id="SignalP"/>
    </source>
</evidence>
<keyword evidence="3 8" id="KW-1134">Transmembrane beta strand</keyword>
<dbReference type="Pfam" id="PF07715">
    <property type="entry name" value="Plug"/>
    <property type="match status" value="1"/>
</dbReference>
<dbReference type="Gene3D" id="2.170.130.10">
    <property type="entry name" value="TonB-dependent receptor, plug domain"/>
    <property type="match status" value="1"/>
</dbReference>
<evidence type="ECO:0000313" key="12">
    <source>
        <dbReference type="Proteomes" id="UP001169458"/>
    </source>
</evidence>
<evidence type="ECO:0000259" key="10">
    <source>
        <dbReference type="Pfam" id="PF07715"/>
    </source>
</evidence>
<dbReference type="InterPro" id="IPR023996">
    <property type="entry name" value="TonB-dep_OMP_SusC/RagA"/>
</dbReference>
<dbReference type="EMBL" id="JAUDEN010000042">
    <property type="protein sequence ID" value="MDM8326368.1"/>
    <property type="molecule type" value="Genomic_DNA"/>
</dbReference>
<feature type="chain" id="PRO_5046823469" evidence="9">
    <location>
        <begin position="20"/>
        <end position="993"/>
    </location>
</feature>
<dbReference type="PANTHER" id="PTHR30069">
    <property type="entry name" value="TONB-DEPENDENT OUTER MEMBRANE RECEPTOR"/>
    <property type="match status" value="1"/>
</dbReference>
<evidence type="ECO:0000256" key="6">
    <source>
        <dbReference type="ARBA" id="ARBA00023136"/>
    </source>
</evidence>
<dbReference type="PANTHER" id="PTHR30069:SF29">
    <property type="entry name" value="HEMOGLOBIN AND HEMOGLOBIN-HAPTOGLOBIN-BINDING PROTEIN 1-RELATED"/>
    <property type="match status" value="1"/>
</dbReference>
<evidence type="ECO:0000256" key="2">
    <source>
        <dbReference type="ARBA" id="ARBA00022448"/>
    </source>
</evidence>
<comment type="similarity">
    <text evidence="8">Belongs to the TonB-dependent receptor family.</text>
</comment>
<keyword evidence="12" id="KW-1185">Reference proteome</keyword>
<evidence type="ECO:0000256" key="5">
    <source>
        <dbReference type="ARBA" id="ARBA00022729"/>
    </source>
</evidence>
<evidence type="ECO:0000256" key="3">
    <source>
        <dbReference type="ARBA" id="ARBA00022452"/>
    </source>
</evidence>
<keyword evidence="4 8" id="KW-0812">Transmembrane</keyword>
<dbReference type="InterPro" id="IPR036942">
    <property type="entry name" value="Beta-barrel_TonB_sf"/>
</dbReference>
<gene>
    <name evidence="11" type="ORF">QUW60_14220</name>
</gene>
<sequence>MKTCLLVLVSIFLPVIAFAQKAITGLVLDNLNEPIIGASVLEKGTSNGTITDLDGSFNLTVSPQATLVISYIGYATQEIPVAGKSSFKIVLKENTEQLEEVVVIGYGVQKKSSMTASVASISSKEIVKQTSSNVASALQGRTPGVDVIQQGGIAGADVNIVIRGAATFGSTEPLYVIDGAFSNSGLSSLNPNDIESIEVLKDGSAAAIYGSRAANGVVLITTKKGKQGKPVIEIDGSYAFQTPTNIPDFLDASQWREFANKVADNSGLAHAPENDNPTNPNQNTDWAREWIQYAPMWNLNASISGGGENSTFNTSLGYLDQTGMTIYSDYKRYNFRVNSSFKKGIFSLQENLAITHRDKTPTTAFNISLPTLPIYDDQGRLVSGGADYYINPEDGQSQNKIAPLYYTDRYNKVTDVIGSLSASLDLYKGLKYKITFSGNYSNSHNYTHTPEYYSKWNEDGTPDTNYGNTRNSISESRGEEWNYTIDNLLTYNNTFGRHTIDALLGTSWMREYYRSMSLSTINDLGGTSITGFSNVDGKISAGDTNAALLSFFARFNYDYDNRYLLSLSIRRDESSKFAKDCRVGYFPSVSAGWNVHQEKWFRNKVMSKLKLRASYGELGANFLDPYSFDNIAFGPIPHTFGGVRYTNGRAAYLKTANLKWETAKTADIGLEFGFLNNELTFQIDYFYKKNIDLLAQIDLNLSSGQIFEINSSSEKPYVNTASVENKGWEFMANYRKQITKDLSIDATFNFSTLQNKVLALGENVQPITSGAMSSYFNDSPSITMPGYPIGSFYGYTIDGFDADGNFIFTDTDTNGIVNAEDKVIIGNPIPDFDYGLNLSMTYKDFDLTMFFQGVYGNDIFNQMKYTYYFDYSNNCVTDVLNAWTPDNKNTGIPIMKTDNTRGGNSLPSTFYIEDGSYLRLKNFQIGYNFPEKILKKIGFNRLRLYAGIQNLFTITGYSGYDPEVSSNALFSRGIDSSSYPNARTYTFGFNASF</sequence>
<name>A0ABT7VL84_9BACE</name>
<proteinExistence type="inferred from homology"/>
<keyword evidence="2 8" id="KW-0813">Transport</keyword>
<dbReference type="NCBIfam" id="TIGR04057">
    <property type="entry name" value="SusC_RagA_signa"/>
    <property type="match status" value="1"/>
</dbReference>
<dbReference type="InterPro" id="IPR039426">
    <property type="entry name" value="TonB-dep_rcpt-like"/>
</dbReference>
<comment type="caution">
    <text evidence="11">The sequence shown here is derived from an EMBL/GenBank/DDBJ whole genome shotgun (WGS) entry which is preliminary data.</text>
</comment>
<keyword evidence="11" id="KW-0675">Receptor</keyword>
<feature type="signal peptide" evidence="9">
    <location>
        <begin position="1"/>
        <end position="19"/>
    </location>
</feature>
<dbReference type="Gene3D" id="2.40.170.20">
    <property type="entry name" value="TonB-dependent receptor, beta-barrel domain"/>
    <property type="match status" value="1"/>
</dbReference>